<reference evidence="2" key="2">
    <citation type="submission" date="2021-01" db="UniProtKB">
        <authorList>
            <consortium name="EnsemblPlants"/>
        </authorList>
    </citation>
    <scope>IDENTIFICATION</scope>
</reference>
<dbReference type="Gramene" id="QL07p007701:mrna">
    <property type="protein sequence ID" value="QL07p007701:mrna"/>
    <property type="gene ID" value="QL07p007701"/>
</dbReference>
<dbReference type="AlphaFoldDB" id="A0A7N2M457"/>
<keyword evidence="3" id="KW-1185">Reference proteome</keyword>
<dbReference type="Proteomes" id="UP000594261">
    <property type="component" value="Chromosome 7"/>
</dbReference>
<dbReference type="OMA" id="DINDYCN"/>
<feature type="region of interest" description="Disordered" evidence="1">
    <location>
        <begin position="1"/>
        <end position="20"/>
    </location>
</feature>
<organism evidence="2 3">
    <name type="scientific">Quercus lobata</name>
    <name type="common">Valley oak</name>
    <dbReference type="NCBI Taxonomy" id="97700"/>
    <lineage>
        <taxon>Eukaryota</taxon>
        <taxon>Viridiplantae</taxon>
        <taxon>Streptophyta</taxon>
        <taxon>Embryophyta</taxon>
        <taxon>Tracheophyta</taxon>
        <taxon>Spermatophyta</taxon>
        <taxon>Magnoliopsida</taxon>
        <taxon>eudicotyledons</taxon>
        <taxon>Gunneridae</taxon>
        <taxon>Pentapetalae</taxon>
        <taxon>rosids</taxon>
        <taxon>fabids</taxon>
        <taxon>Fagales</taxon>
        <taxon>Fagaceae</taxon>
        <taxon>Quercus</taxon>
    </lineage>
</organism>
<dbReference type="PANTHER" id="PTHR31549:SF191">
    <property type="entry name" value="DUF247 DOMAIN PROTEIN"/>
    <property type="match status" value="1"/>
</dbReference>
<protein>
    <submittedName>
        <fullName evidence="2">Uncharacterized protein</fullName>
    </submittedName>
</protein>
<name>A0A7N2M457_QUELO</name>
<evidence type="ECO:0000256" key="1">
    <source>
        <dbReference type="SAM" id="MobiDB-lite"/>
    </source>
</evidence>
<dbReference type="Pfam" id="PF03140">
    <property type="entry name" value="DUF247"/>
    <property type="match status" value="1"/>
</dbReference>
<evidence type="ECO:0000313" key="3">
    <source>
        <dbReference type="Proteomes" id="UP000594261"/>
    </source>
</evidence>
<sequence>MASSSPGGIRGEVGETSSSATKEVQIDNIAIETTKLEERFKIVMKARKNASMAKLYKKVEKNIKELRECFEEDVTKKYDDEALAWLLFGDGCAILQYIYCATDPDNNKFKELSIKHDSVAFGHQDLFFLENQLPYCLLKWLMSLSKMKKELEKSIKKFINEFVGKSQDQEILVEIEPESIHLLDKQRTSLLAKHGGQRVPKMEPKSTQKSNQNVNWQSYRNVQELQATGIYLKRSEDDSLSLSDIYFSTLFPCFGFLWLPPIKVDDSTGPKFFNLIAYEMCPDFDNDYGVTSYISFLDSLIDEANDVKELRKVWVLHNLLGSNQEVAQLFNEIGTDLVPNLEIFSKVKSSRQKYYKNKFLTWTSQIIHDHFSSP</sequence>
<reference evidence="2 3" key="1">
    <citation type="journal article" date="2016" name="G3 (Bethesda)">
        <title>First Draft Assembly and Annotation of the Genome of a California Endemic Oak Quercus lobata Nee (Fagaceae).</title>
        <authorList>
            <person name="Sork V.L."/>
            <person name="Fitz-Gibbon S.T."/>
            <person name="Puiu D."/>
            <person name="Crepeau M."/>
            <person name="Gugger P.F."/>
            <person name="Sherman R."/>
            <person name="Stevens K."/>
            <person name="Langley C.H."/>
            <person name="Pellegrini M."/>
            <person name="Salzberg S.L."/>
        </authorList>
    </citation>
    <scope>NUCLEOTIDE SEQUENCE [LARGE SCALE GENOMIC DNA]</scope>
    <source>
        <strain evidence="2 3">cv. SW786</strain>
    </source>
</reference>
<dbReference type="EnsemblPlants" id="QL07p007701:mrna">
    <property type="protein sequence ID" value="QL07p007701:mrna"/>
    <property type="gene ID" value="QL07p007701"/>
</dbReference>
<proteinExistence type="predicted"/>
<accession>A0A7N2M457</accession>
<dbReference type="InterPro" id="IPR004158">
    <property type="entry name" value="DUF247_pln"/>
</dbReference>
<dbReference type="EMBL" id="LRBV02000007">
    <property type="status" value="NOT_ANNOTATED_CDS"/>
    <property type="molecule type" value="Genomic_DNA"/>
</dbReference>
<dbReference type="PANTHER" id="PTHR31549">
    <property type="entry name" value="PROTEIN, PUTATIVE (DUF247)-RELATED-RELATED"/>
    <property type="match status" value="1"/>
</dbReference>
<dbReference type="InParanoid" id="A0A7N2M457"/>
<evidence type="ECO:0000313" key="2">
    <source>
        <dbReference type="EnsemblPlants" id="QL07p007701:mrna"/>
    </source>
</evidence>